<name>A0ABQ5JS82_9EUKA</name>
<gene>
    <name evidence="5" type="ORF">ADUPG1_010539</name>
</gene>
<evidence type="ECO:0000256" key="1">
    <source>
        <dbReference type="SAM" id="Coils"/>
    </source>
</evidence>
<dbReference type="EMBL" id="BQXS01011612">
    <property type="protein sequence ID" value="GKT14682.1"/>
    <property type="molecule type" value="Genomic_DNA"/>
</dbReference>
<feature type="domain" description="Dynein heavy chain linker" evidence="4">
    <location>
        <begin position="1439"/>
        <end position="1851"/>
    </location>
</feature>
<feature type="domain" description="Dynein heavy chain tail" evidence="3">
    <location>
        <begin position="495"/>
        <end position="846"/>
    </location>
</feature>
<proteinExistence type="predicted"/>
<evidence type="ECO:0000256" key="2">
    <source>
        <dbReference type="SAM" id="MobiDB-lite"/>
    </source>
</evidence>
<dbReference type="Gene3D" id="3.20.180.20">
    <property type="entry name" value="Dynein heavy chain, N-terminal domain 2"/>
    <property type="match status" value="1"/>
</dbReference>
<dbReference type="InterPro" id="IPR042222">
    <property type="entry name" value="Dynein_2_N"/>
</dbReference>
<evidence type="ECO:0000313" key="6">
    <source>
        <dbReference type="Proteomes" id="UP001057375"/>
    </source>
</evidence>
<feature type="coiled-coil region" evidence="1">
    <location>
        <begin position="1715"/>
        <end position="1742"/>
    </location>
</feature>
<reference evidence="5" key="1">
    <citation type="submission" date="2022-03" db="EMBL/GenBank/DDBJ databases">
        <title>Draft genome sequence of Aduncisulcus paluster, a free-living microaerophilic Fornicata.</title>
        <authorList>
            <person name="Yuyama I."/>
            <person name="Kume K."/>
            <person name="Tamura T."/>
            <person name="Inagaki Y."/>
            <person name="Hashimoto T."/>
        </authorList>
    </citation>
    <scope>NUCLEOTIDE SEQUENCE</scope>
    <source>
        <strain evidence="5">NY0171</strain>
    </source>
</reference>
<comment type="caution">
    <text evidence="5">The sequence shown here is derived from an EMBL/GenBank/DDBJ whole genome shotgun (WGS) entry which is preliminary data.</text>
</comment>
<organism evidence="5 6">
    <name type="scientific">Aduncisulcus paluster</name>
    <dbReference type="NCBI Taxonomy" id="2918883"/>
    <lineage>
        <taxon>Eukaryota</taxon>
        <taxon>Metamonada</taxon>
        <taxon>Carpediemonas-like organisms</taxon>
        <taxon>Aduncisulcus</taxon>
    </lineage>
</organism>
<accession>A0ABQ5JS82</accession>
<dbReference type="InterPro" id="IPR042228">
    <property type="entry name" value="Dynein_linker_3"/>
</dbReference>
<sequence>MPPRQADGGDEEVLFSDPRVDWMRDRFCPSCRIKPEKWKNILRNEEYLQTVLTFLETPDTKLLLFTIDAGDDVTPMIRFPASLKKKGMYFVKRPEFPNIIAPKTEDDTCLDKQLVYGDISAQPLHQLTLMVQEIYLPILQSEREEENWPEATANDVINNAERFSSRLYVTLGKTEGRTLLPIPRGWKEAVDTASRSEAGDILSHGDKEVVHAMESAAIEWVRQIKSITTSDPEGALAARVAAETAGSAEREDDAEQRRLEHPGPGFEIDFWEKKADNLRAIKEQLASEKVQAVSGVLRQVKSSYYPSFERTVQDVENALIQASSNAVFLSPLRAVLAQVEECEEFADLKKAYRRVLHTVYLIWRHAPYYKSQKRLTFLFRSVCDGLIEQAREMVDPSGILRMDPAEGVEQVTLAIKLCTSFKDLYAEYEKRVGSDVTEIQSDVAAGAAMPEMEPESAEGQAKRQKFFDEYQSPAEGAKVSNPLPLLIHGNWPAYQLLFRRFDGFIERVQDILRLLASFVELEKLQKLEIGGNKGKLLSAQVQQIYTEAVAAIDLFQQKQYDPTDHTNRSFDADFRKFMRLMSDWERRLGSVFETAFDDTASLQSRYKLLKVFQGILAHDSMLTIVEQKVMATMIELGAELEYIHDEFVANSATPKLQPNMPIVAGKLQWAKGLLTRVKEPLEYLRQLAEDCNVFETEEVQVVMVKYGKLQSMIQLYIENVHTSWSSENDTEASEKLRDNLLQRDPTDKMIRVNFDPGLIALLKETKWSLDMKFGVPKGVLKIHEKADEFRKVRCTLDLVTTWYNHVYSSLSQVERPLFAEELASVDKQLEKGLCDLNWNSHGIESFCTSISVSVKAMHTRCCVMHDNEERIKGMMEEWAKLPMWTRETKRSLDLKACTSIIEAKLAKIHEQCDEINHLVVETATALGVGTGEGPQWRSYLEYMNTVIVNGLGTVVTSSVQHLISLMSAKKHPIPLVKVNMLLEANDLVFSPDMDGREGALDKVMLKAIDTMVQIAGGIVRLDGEYHLAAVSDWRDKHKPAATTGTTDVIATGEEKEEEDVVAASAGVDGEEVPATSSPEMPTTVLSPRAAPLSLPSPSQLCCVYSDSGVRRSPDGGYIEQVEAFPELLRLKEKLIKLISVKMDHVRDIRKEFDEYTYLWSYSMDEYLKRFLIHGKIATPQGKSEARAAAKKSYEAVPPTLSDFDEVIQRFKKLEEGVSNKQQEFIFEWVHVSVSPVKQALATLISKWAYTFTHHLQQDITTKLSEFKKFMKEVTQVLANEPTDGDYDGLVGCLRSMYEVRQRTEEAEKMWDPLIESTILLKKHGLEVEQSLLDDLDDLPLVWARTKRMAYASKEKLADPQQAEVRKIRDLETQYDDDLLSFKDDFRANGPFKFSIGMGDAYDIIDKYHVLLNGMCDRAQSLQEKERLFELTVQTYGLLPDMKRELLLMKSVWDVVSLVETQLSEWKKTLWTAIDIEFMESECKKFNKVVRGIDRSARAFDVFHGLDSMLKNFLASLPLVADLKSPSMRDRHWKQLMKATGVQITLGAEFKLADLLALNLHNFAEDVETIVGRASKELQMEKSMQQLDKTWSELKLEYSMYKDGTTPLLSVPEELVETLEDNQMTVQGMAASKFVAFFLDQVTKWQFNLGSVDTVINLWMEVQTTWTHLEPIFIGSADIRSQLPDDSARFDYIDEVWKRTMREMQHITNVIKACTKEGLLKTFENLQDELSKCEKALADYLDTKRRAFPRFYFVSATDLLDILSKGQQPHLVEVHMSKLFDNVNKLEWEVDPSGATDESGKPKKTSTAIGCYSREGEYITFSEPCECVGAVEVWLNRLLDTIRLSLRNILEHAVVTYPDSDRRTWIMNNAAQIALGGCQIWWSNEVSGAFERMEVGDEGAMKEYYKKQNDNLEQLVITIQGDLTKMERTKIMTICTIEVHAKDVVGGLVKNRVESANEFQWQSQLRLRWDDTDRDCFINICDAQFQYQYEYLGNRDRLVITPLTDRCY</sequence>
<dbReference type="Gene3D" id="1.10.287.2620">
    <property type="match status" value="1"/>
</dbReference>
<dbReference type="PANTHER" id="PTHR46532:SF11">
    <property type="entry name" value="DYNEIN AXONEMAL HEAVY CHAIN 12"/>
    <property type="match status" value="1"/>
</dbReference>
<dbReference type="Proteomes" id="UP001057375">
    <property type="component" value="Unassembled WGS sequence"/>
</dbReference>
<dbReference type="PANTHER" id="PTHR46532">
    <property type="entry name" value="MALE FERTILITY FACTOR KL5"/>
    <property type="match status" value="1"/>
</dbReference>
<evidence type="ECO:0000259" key="3">
    <source>
        <dbReference type="Pfam" id="PF08385"/>
    </source>
</evidence>
<dbReference type="Gene3D" id="1.20.140.100">
    <property type="entry name" value="Dynein heavy chain, N-terminal domain 2"/>
    <property type="match status" value="1"/>
</dbReference>
<feature type="region of interest" description="Disordered" evidence="2">
    <location>
        <begin position="235"/>
        <end position="259"/>
    </location>
</feature>
<feature type="non-terminal residue" evidence="5">
    <location>
        <position position="2007"/>
    </location>
</feature>
<dbReference type="InterPro" id="IPR026983">
    <property type="entry name" value="DHC"/>
</dbReference>
<dbReference type="Pfam" id="PF08393">
    <property type="entry name" value="DHC_N2"/>
    <property type="match status" value="1"/>
</dbReference>
<protein>
    <submittedName>
        <fullName evidence="5">Dynein heavy chain</fullName>
    </submittedName>
</protein>
<evidence type="ECO:0000313" key="5">
    <source>
        <dbReference type="EMBL" id="GKT14682.1"/>
    </source>
</evidence>
<evidence type="ECO:0000259" key="4">
    <source>
        <dbReference type="Pfam" id="PF08393"/>
    </source>
</evidence>
<feature type="domain" description="Dynein heavy chain tail" evidence="3">
    <location>
        <begin position="210"/>
        <end position="435"/>
    </location>
</feature>
<dbReference type="Pfam" id="PF08385">
    <property type="entry name" value="DHC_N1"/>
    <property type="match status" value="2"/>
</dbReference>
<dbReference type="InterPro" id="IPR013594">
    <property type="entry name" value="Dynein_heavy_tail"/>
</dbReference>
<dbReference type="Gene3D" id="1.20.58.1120">
    <property type="match status" value="1"/>
</dbReference>
<keyword evidence="1" id="KW-0175">Coiled coil</keyword>
<keyword evidence="6" id="KW-1185">Reference proteome</keyword>
<dbReference type="InterPro" id="IPR013602">
    <property type="entry name" value="Dynein_heavy_linker"/>
</dbReference>